<keyword evidence="6" id="KW-0325">Glycoprotein</keyword>
<keyword evidence="4" id="KW-0732">Signal</keyword>
<evidence type="ECO:0000256" key="2">
    <source>
        <dbReference type="ARBA" id="ARBA00022676"/>
    </source>
</evidence>
<evidence type="ECO:0000256" key="1">
    <source>
        <dbReference type="ARBA" id="ARBA00011970"/>
    </source>
</evidence>
<evidence type="ECO:0000256" key="8">
    <source>
        <dbReference type="ARBA" id="ARBA00042574"/>
    </source>
</evidence>
<keyword evidence="2" id="KW-0328">Glycosyltransferase</keyword>
<evidence type="ECO:0000256" key="9">
    <source>
        <dbReference type="ARBA" id="ARBA00048317"/>
    </source>
</evidence>
<dbReference type="KEGG" id="ela:UCREL1_9113"/>
<dbReference type="PANTHER" id="PTHR20961">
    <property type="entry name" value="GLYCOSYLTRANSFERASE"/>
    <property type="match status" value="1"/>
</dbReference>
<evidence type="ECO:0000256" key="6">
    <source>
        <dbReference type="ARBA" id="ARBA00023180"/>
    </source>
</evidence>
<evidence type="ECO:0000256" key="7">
    <source>
        <dbReference type="ARBA" id="ARBA00040944"/>
    </source>
</evidence>
<comment type="catalytic activity">
    <reaction evidence="9">
        <text>L-seryl-[protein] + UDP-N-acetyl-alpha-D-glucosamine = 3-O-(N-acetyl-beta-D-glucosaminyl)-L-seryl-[protein] + UDP + H(+)</text>
        <dbReference type="Rhea" id="RHEA:48904"/>
        <dbReference type="Rhea" id="RHEA-COMP:9863"/>
        <dbReference type="Rhea" id="RHEA-COMP:12251"/>
        <dbReference type="ChEBI" id="CHEBI:15378"/>
        <dbReference type="ChEBI" id="CHEBI:29999"/>
        <dbReference type="ChEBI" id="CHEBI:57705"/>
        <dbReference type="ChEBI" id="CHEBI:58223"/>
        <dbReference type="ChEBI" id="CHEBI:90838"/>
        <dbReference type="EC" id="2.4.1.255"/>
    </reaction>
</comment>
<protein>
    <recommendedName>
        <fullName evidence="7">EGF domain-specific O-linked N-acetylglucosamine transferase</fullName>
        <ecNumber evidence="1">2.4.1.255</ecNumber>
    </recommendedName>
    <alternativeName>
        <fullName evidence="8">Extracellular O-linked N-acetylglucosamine transferase</fullName>
    </alternativeName>
</protein>
<dbReference type="InterPro" id="IPR049625">
    <property type="entry name" value="Glyco_transf_61_cat"/>
</dbReference>
<dbReference type="OMA" id="NTNYANE"/>
<dbReference type="GO" id="GO:0097363">
    <property type="term" value="F:protein O-acetylglucosaminyltransferase activity"/>
    <property type="evidence" value="ECO:0007669"/>
    <property type="project" value="UniProtKB-EC"/>
</dbReference>
<evidence type="ECO:0000256" key="5">
    <source>
        <dbReference type="ARBA" id="ARBA00022824"/>
    </source>
</evidence>
<comment type="catalytic activity">
    <reaction evidence="10">
        <text>L-threonyl-[protein] + UDP-N-acetyl-alpha-D-glucosamine = 3-O-(N-acetyl-beta-D-glucosaminyl)-L-threonyl-[protein] + UDP + H(+)</text>
        <dbReference type="Rhea" id="RHEA:48908"/>
        <dbReference type="Rhea" id="RHEA-COMP:11060"/>
        <dbReference type="Rhea" id="RHEA-COMP:12252"/>
        <dbReference type="ChEBI" id="CHEBI:15378"/>
        <dbReference type="ChEBI" id="CHEBI:30013"/>
        <dbReference type="ChEBI" id="CHEBI:57705"/>
        <dbReference type="ChEBI" id="CHEBI:58223"/>
        <dbReference type="ChEBI" id="CHEBI:90840"/>
        <dbReference type="EC" id="2.4.1.255"/>
    </reaction>
</comment>
<evidence type="ECO:0000256" key="4">
    <source>
        <dbReference type="ARBA" id="ARBA00022729"/>
    </source>
</evidence>
<organism evidence="13 14">
    <name type="scientific">Eutypa lata (strain UCR-EL1)</name>
    <name type="common">Grapevine dieback disease fungus</name>
    <name type="synonym">Eutypa armeniacae</name>
    <dbReference type="NCBI Taxonomy" id="1287681"/>
    <lineage>
        <taxon>Eukaryota</taxon>
        <taxon>Fungi</taxon>
        <taxon>Dikarya</taxon>
        <taxon>Ascomycota</taxon>
        <taxon>Pezizomycotina</taxon>
        <taxon>Sordariomycetes</taxon>
        <taxon>Xylariomycetidae</taxon>
        <taxon>Xylariales</taxon>
        <taxon>Diatrypaceae</taxon>
        <taxon>Eutypa</taxon>
    </lineage>
</organism>
<dbReference type="eggNOG" id="KOG4698">
    <property type="taxonomic scope" value="Eukaryota"/>
</dbReference>
<evidence type="ECO:0000313" key="14">
    <source>
        <dbReference type="Proteomes" id="UP000012174"/>
    </source>
</evidence>
<dbReference type="AlphaFoldDB" id="M7SIC4"/>
<dbReference type="OrthoDB" id="529273at2759"/>
<keyword evidence="14" id="KW-1185">Reference proteome</keyword>
<evidence type="ECO:0000259" key="12">
    <source>
        <dbReference type="Pfam" id="PF04577"/>
    </source>
</evidence>
<dbReference type="EC" id="2.4.1.255" evidence="1"/>
<dbReference type="PANTHER" id="PTHR20961:SF148">
    <property type="entry name" value="EGF DOMAIN-SPECIFIC O-LINKED N-ACETYLGLUCOSAMINE TRANSFERASE"/>
    <property type="match status" value="1"/>
</dbReference>
<proteinExistence type="predicted"/>
<evidence type="ECO:0000256" key="11">
    <source>
        <dbReference type="SAM" id="MobiDB-lite"/>
    </source>
</evidence>
<evidence type="ECO:0000256" key="10">
    <source>
        <dbReference type="ARBA" id="ARBA00049432"/>
    </source>
</evidence>
<evidence type="ECO:0000256" key="3">
    <source>
        <dbReference type="ARBA" id="ARBA00022679"/>
    </source>
</evidence>
<gene>
    <name evidence="13" type="ORF">UCREL1_9113</name>
</gene>
<reference evidence="14" key="1">
    <citation type="journal article" date="2013" name="Genome Announc.">
        <title>Draft genome sequence of the grapevine dieback fungus Eutypa lata UCR-EL1.</title>
        <authorList>
            <person name="Blanco-Ulate B."/>
            <person name="Rolshausen P.E."/>
            <person name="Cantu D."/>
        </authorList>
    </citation>
    <scope>NUCLEOTIDE SEQUENCE [LARGE SCALE GENOMIC DNA]</scope>
    <source>
        <strain evidence="14">UCR-EL1</strain>
    </source>
</reference>
<feature type="compositionally biased region" description="Acidic residues" evidence="11">
    <location>
        <begin position="330"/>
        <end position="348"/>
    </location>
</feature>
<feature type="domain" description="Glycosyltransferase 61 catalytic" evidence="12">
    <location>
        <begin position="211"/>
        <end position="291"/>
    </location>
</feature>
<dbReference type="InterPro" id="IPR007657">
    <property type="entry name" value="Glycosyltransferase_61"/>
</dbReference>
<name>M7SIC4_EUTLA</name>
<dbReference type="Proteomes" id="UP000012174">
    <property type="component" value="Unassembled WGS sequence"/>
</dbReference>
<dbReference type="GO" id="GO:0005788">
    <property type="term" value="C:endoplasmic reticulum lumen"/>
    <property type="evidence" value="ECO:0007669"/>
    <property type="project" value="TreeGrafter"/>
</dbReference>
<feature type="region of interest" description="Disordered" evidence="11">
    <location>
        <begin position="327"/>
        <end position="382"/>
    </location>
</feature>
<dbReference type="EMBL" id="KB707138">
    <property type="protein sequence ID" value="EMR63922.1"/>
    <property type="molecule type" value="Genomic_DNA"/>
</dbReference>
<sequence length="432" mass="49266">MDGLLSFHRLPGYWYETGPAFVFSMAVNVQESKFQPTGGGKEMQEKVQESQILEPNTTLGVPPPKTLLLVKREGEGNPWHCLMEILSTYLTFDILRMPGGSFGEDSPLFKYPGDEDDTQVIILDDRDDGPYFDLWTLFARRKPVRLAELLSDQSISSNLDDVNLIVPLAGSSNPLWQDDAGNQQCTDSPVLDVFSRRVRDFYGIQDPPVRDGDKPIVLTFINRRDTRRLQNQRYLFSKLQKRNSHIKVQMIDFAAIPFSEQVRVARETDILVGVHGAGMTQSMFMHQRAGAVVEIQPDILDHNGFRNIAVMRGLGYYRTHAKRISPEEWREGEEEQEDMGEENSEGEDTQPKSENTPLKTTGRAKRGGTNREGRQINVEESGEIPEIVDSRIMKREGWHGSDVDIEESRFFEVVEAAIMFMYQKGPWKYDIN</sequence>
<accession>M7SIC4</accession>
<dbReference type="Pfam" id="PF04577">
    <property type="entry name" value="Glyco_transf_61"/>
    <property type="match status" value="1"/>
</dbReference>
<dbReference type="HOGENOM" id="CLU_030112_1_0_1"/>
<keyword evidence="5" id="KW-0256">Endoplasmic reticulum</keyword>
<dbReference type="STRING" id="1287681.M7SIC4"/>
<evidence type="ECO:0000313" key="13">
    <source>
        <dbReference type="EMBL" id="EMR63922.1"/>
    </source>
</evidence>
<keyword evidence="3" id="KW-0808">Transferase</keyword>